<dbReference type="EMBL" id="FOZK01000002">
    <property type="protein sequence ID" value="SFR96970.1"/>
    <property type="molecule type" value="Genomic_DNA"/>
</dbReference>
<organism evidence="1 2">
    <name type="scientific">Halomicrobium zhouii</name>
    <dbReference type="NCBI Taxonomy" id="767519"/>
    <lineage>
        <taxon>Archaea</taxon>
        <taxon>Methanobacteriati</taxon>
        <taxon>Methanobacteriota</taxon>
        <taxon>Stenosarchaea group</taxon>
        <taxon>Halobacteria</taxon>
        <taxon>Halobacteriales</taxon>
        <taxon>Haloarculaceae</taxon>
        <taxon>Halomicrobium</taxon>
    </lineage>
</organism>
<dbReference type="STRING" id="767519.SAMN05216559_1748"/>
<dbReference type="RefSeq" id="WP_089815952.1">
    <property type="nucleotide sequence ID" value="NZ_FOZK01000002.1"/>
</dbReference>
<gene>
    <name evidence="1" type="ORF">SAMN05216559_1748</name>
</gene>
<keyword evidence="2" id="KW-1185">Reference proteome</keyword>
<dbReference type="AlphaFoldDB" id="A0A1I6L165"/>
<reference evidence="1 2" key="1">
    <citation type="submission" date="2016-10" db="EMBL/GenBank/DDBJ databases">
        <authorList>
            <person name="de Groot N.N."/>
        </authorList>
    </citation>
    <scope>NUCLEOTIDE SEQUENCE [LARGE SCALE GENOMIC DNA]</scope>
    <source>
        <strain evidence="1 2">CGMCC 1.10457</strain>
    </source>
</reference>
<name>A0A1I6L165_9EURY</name>
<protein>
    <submittedName>
        <fullName evidence="1">Uncharacterized protein</fullName>
    </submittedName>
</protein>
<evidence type="ECO:0000313" key="2">
    <source>
        <dbReference type="Proteomes" id="UP000199062"/>
    </source>
</evidence>
<proteinExistence type="predicted"/>
<sequence length="218" mass="23894">MSPPINVAFWTTFYETAEDPDRTYHDVLAGTDDVVERAAQLWDWKDLSRGVDFSGVRPVLESGVLEPLLEEEPADAVETLGSELVDAGALSNATVVTPAFLLHLAASDPDAYSASFPLFDVRVWTAFVFLTGRRSGTDTLPVGATTSATKFGEYVAFFERTLPDGMAGRRYERALFRFGSYISGLPEEQVGEIAAHLDDLEGAIDGYARDTDRYLTSH</sequence>
<dbReference type="OrthoDB" id="346366at2157"/>
<dbReference type="Proteomes" id="UP000199062">
    <property type="component" value="Unassembled WGS sequence"/>
</dbReference>
<evidence type="ECO:0000313" key="1">
    <source>
        <dbReference type="EMBL" id="SFR96970.1"/>
    </source>
</evidence>
<accession>A0A1I6L165</accession>